<keyword evidence="9" id="KW-1185">Reference proteome</keyword>
<keyword evidence="3 6" id="KW-1133">Transmembrane helix</keyword>
<reference evidence="8 9" key="1">
    <citation type="submission" date="2018-09" db="EMBL/GenBank/DDBJ databases">
        <title>YIM 75507 draft genome.</title>
        <authorList>
            <person name="Tang S."/>
            <person name="Feng Y."/>
        </authorList>
    </citation>
    <scope>NUCLEOTIDE SEQUENCE [LARGE SCALE GENOMIC DNA]</scope>
    <source>
        <strain evidence="8 9">YIM 75507</strain>
    </source>
</reference>
<evidence type="ECO:0000256" key="2">
    <source>
        <dbReference type="ARBA" id="ARBA00022692"/>
    </source>
</evidence>
<comment type="subcellular location">
    <subcellularLocation>
        <location evidence="1">Endomembrane system</location>
        <topology evidence="1">Multi-pass membrane protein</topology>
    </subcellularLocation>
</comment>
<feature type="compositionally biased region" description="Low complexity" evidence="5">
    <location>
        <begin position="79"/>
        <end position="92"/>
    </location>
</feature>
<feature type="transmembrane region" description="Helical" evidence="6">
    <location>
        <begin position="302"/>
        <end position="320"/>
    </location>
</feature>
<dbReference type="Proteomes" id="UP000265768">
    <property type="component" value="Unassembled WGS sequence"/>
</dbReference>
<protein>
    <submittedName>
        <fullName evidence="8">MFS transporter permease</fullName>
    </submittedName>
</protein>
<name>A0A3A4B707_9ACTN</name>
<gene>
    <name evidence="8" type="ORF">D5H75_05615</name>
</gene>
<dbReference type="EMBL" id="QZEY01000002">
    <property type="protein sequence ID" value="RJL34001.1"/>
    <property type="molecule type" value="Genomic_DNA"/>
</dbReference>
<feature type="transmembrane region" description="Helical" evidence="6">
    <location>
        <begin position="215"/>
        <end position="233"/>
    </location>
</feature>
<feature type="region of interest" description="Disordered" evidence="5">
    <location>
        <begin position="1"/>
        <end position="94"/>
    </location>
</feature>
<evidence type="ECO:0000313" key="9">
    <source>
        <dbReference type="Proteomes" id="UP000265768"/>
    </source>
</evidence>
<feature type="transmembrane region" description="Helical" evidence="6">
    <location>
        <begin position="189"/>
        <end position="209"/>
    </location>
</feature>
<evidence type="ECO:0000256" key="4">
    <source>
        <dbReference type="ARBA" id="ARBA00023136"/>
    </source>
</evidence>
<dbReference type="AlphaFoldDB" id="A0A3A4B707"/>
<comment type="caution">
    <text evidence="8">The sequence shown here is derived from an EMBL/GenBank/DDBJ whole genome shotgun (WGS) entry which is preliminary data.</text>
</comment>
<feature type="compositionally biased region" description="Pro residues" evidence="5">
    <location>
        <begin position="21"/>
        <end position="40"/>
    </location>
</feature>
<proteinExistence type="predicted"/>
<feature type="transmembrane region" description="Helical" evidence="6">
    <location>
        <begin position="165"/>
        <end position="182"/>
    </location>
</feature>
<evidence type="ECO:0000259" key="7">
    <source>
        <dbReference type="SMART" id="SM00752"/>
    </source>
</evidence>
<dbReference type="GO" id="GO:0012505">
    <property type="term" value="C:endomembrane system"/>
    <property type="evidence" value="ECO:0007669"/>
    <property type="project" value="UniProtKB-SubCell"/>
</dbReference>
<feature type="transmembrane region" description="Helical" evidence="6">
    <location>
        <begin position="329"/>
        <end position="359"/>
    </location>
</feature>
<organism evidence="8 9">
    <name type="scientific">Bailinhaonella thermotolerans</name>
    <dbReference type="NCBI Taxonomy" id="1070861"/>
    <lineage>
        <taxon>Bacteria</taxon>
        <taxon>Bacillati</taxon>
        <taxon>Actinomycetota</taxon>
        <taxon>Actinomycetes</taxon>
        <taxon>Streptosporangiales</taxon>
        <taxon>Streptosporangiaceae</taxon>
        <taxon>Bailinhaonella</taxon>
    </lineage>
</organism>
<evidence type="ECO:0000256" key="3">
    <source>
        <dbReference type="ARBA" id="ARBA00022989"/>
    </source>
</evidence>
<feature type="compositionally biased region" description="Basic and acidic residues" evidence="5">
    <location>
        <begin position="11"/>
        <end position="20"/>
    </location>
</feature>
<dbReference type="SMART" id="SM00752">
    <property type="entry name" value="HTTM"/>
    <property type="match status" value="1"/>
</dbReference>
<evidence type="ECO:0000256" key="1">
    <source>
        <dbReference type="ARBA" id="ARBA00004127"/>
    </source>
</evidence>
<feature type="domain" description="HTTM-like" evidence="7">
    <location>
        <begin position="104"/>
        <end position="363"/>
    </location>
</feature>
<sequence>MAAGPAGRAARRGEPGRGRGPDPPVQGEPRAGVPPGPGARPAPAARAALGRRAAAHAVPQAARPPLRRHRGAPDRGVEAPVSASNPASAAAPGGRGNPVVRWFFSPVPAARVAVFRIAAYLFIPIDVLLLHALGSDHASATALYKPLVVAELLHLPRPTPVLIEAVKWSLLALAVAAAALAASGRWQRVLGTAIFVLYFEWTVIAFSFGKVDHDRIAFLVALAVLPTVAAARLRDRTPLEAGGWALRCVQIAVVATYFLAAFAKIRFGGIEWVNSATLVRAVMRRHTIFSEWTLSVPWVLHLSQWGIMIMELASPVVLFLRGRRRIQAVLLLAGFHVMVFATITIMFWPHVLCLLLAFLPTERLVRPRPGEDAADAVRLAPAGPGALVGGQGAGGGPAG</sequence>
<evidence type="ECO:0000313" key="8">
    <source>
        <dbReference type="EMBL" id="RJL34001.1"/>
    </source>
</evidence>
<dbReference type="OrthoDB" id="3353560at2"/>
<keyword evidence="2 6" id="KW-0812">Transmembrane</keyword>
<accession>A0A3A4B707</accession>
<evidence type="ECO:0000256" key="6">
    <source>
        <dbReference type="SAM" id="Phobius"/>
    </source>
</evidence>
<feature type="compositionally biased region" description="Low complexity" evidence="5">
    <location>
        <begin position="41"/>
        <end position="64"/>
    </location>
</feature>
<feature type="transmembrane region" description="Helical" evidence="6">
    <location>
        <begin position="113"/>
        <end position="133"/>
    </location>
</feature>
<dbReference type="InterPro" id="IPR011020">
    <property type="entry name" value="HTTM-like"/>
</dbReference>
<feature type="transmembrane region" description="Helical" evidence="6">
    <location>
        <begin position="245"/>
        <end position="265"/>
    </location>
</feature>
<evidence type="ECO:0000256" key="5">
    <source>
        <dbReference type="SAM" id="MobiDB-lite"/>
    </source>
</evidence>
<keyword evidence="4 6" id="KW-0472">Membrane</keyword>